<evidence type="ECO:0000313" key="2">
    <source>
        <dbReference type="Proteomes" id="UP000315589"/>
    </source>
</evidence>
<keyword evidence="1" id="KW-0347">Helicase</keyword>
<organism evidence="1 2">
    <name type="scientific">Candidatus Berkelbacteria bacterium Licking1014_85</name>
    <dbReference type="NCBI Taxonomy" id="2017148"/>
    <lineage>
        <taxon>Bacteria</taxon>
        <taxon>Candidatus Berkelbacteria</taxon>
    </lineage>
</organism>
<evidence type="ECO:0000313" key="1">
    <source>
        <dbReference type="EMBL" id="TSC93161.1"/>
    </source>
</evidence>
<dbReference type="CDD" id="cd19067">
    <property type="entry name" value="PfuEndoQ-like"/>
    <property type="match status" value="1"/>
</dbReference>
<dbReference type="SUPFAM" id="SSF89550">
    <property type="entry name" value="PHP domain-like"/>
    <property type="match status" value="1"/>
</dbReference>
<dbReference type="GO" id="GO:0004386">
    <property type="term" value="F:helicase activity"/>
    <property type="evidence" value="ECO:0007669"/>
    <property type="project" value="UniProtKB-KW"/>
</dbReference>
<name>A0A554LJX2_9BACT</name>
<dbReference type="AlphaFoldDB" id="A0A554LJX2"/>
<protein>
    <submittedName>
        <fullName evidence="1">Superfamily I DNA and RNA helicase</fullName>
    </submittedName>
</protein>
<comment type="caution">
    <text evidence="1">The sequence shown here is derived from an EMBL/GenBank/DDBJ whole genome shotgun (WGS) entry which is preliminary data.</text>
</comment>
<dbReference type="Proteomes" id="UP000315589">
    <property type="component" value="Unassembled WGS sequence"/>
</dbReference>
<proteinExistence type="predicted"/>
<sequence length="441" mass="49353">MKILADLHLHSKFSRATSGEMKPAGIAEMAEKKGLQLVATGDFTHPVYFSQLQSELIEVQEGIYKYKNNQSPVFFILSTEISSIYSQNGKGYRIHNLVLMPNFASVEKLNERLSRIGNLTSDGRPILKLPSPDLVKIVLDIDERGLVIPAHIWTPWFSMFGSSSGFNAIEECFKDQTKYIYAYETGLSSDPAMNWRVSQLDNLALISNGDSHSLGNLMREATEFDLPLLTFSNIRRALINSSPNSLQIKNPPFSTPRVENGLGEEKEEKISKITQTIEFYPEEGKYHFDGHRACGITLKPSESIKNKNICPKCKRPLTIGVLNRVEQLADRAEGGRPENIVPFQSLVPLETVIAEALGTSRNSVKVKAEYENLVNELKNEYYILSEANFAEIEKVAGSAIAQYVIASRNGELDIFPGYDGVFGIVKIKPKQNNKIEQEVLF</sequence>
<reference evidence="1 2" key="1">
    <citation type="submission" date="2017-07" db="EMBL/GenBank/DDBJ databases">
        <title>Mechanisms for carbon and nitrogen cycling indicate functional differentiation within the Candidate Phyla Radiation.</title>
        <authorList>
            <person name="Danczak R.E."/>
            <person name="Johnston M.D."/>
            <person name="Kenah C."/>
            <person name="Slattery M."/>
            <person name="Wrighton K.C."/>
            <person name="Wilkins M.J."/>
        </authorList>
    </citation>
    <scope>NUCLEOTIDE SEQUENCE [LARGE SCALE GENOMIC DNA]</scope>
    <source>
        <strain evidence="1">Licking1014_85</strain>
    </source>
</reference>
<gene>
    <name evidence="1" type="ORF">CEN91_279</name>
</gene>
<accession>A0A554LJX2</accession>
<dbReference type="EMBL" id="VMGI01000033">
    <property type="protein sequence ID" value="TSC93161.1"/>
    <property type="molecule type" value="Genomic_DNA"/>
</dbReference>
<dbReference type="InterPro" id="IPR016195">
    <property type="entry name" value="Pol/histidinol_Pase-like"/>
</dbReference>
<keyword evidence="1" id="KW-0378">Hydrolase</keyword>
<dbReference type="PANTHER" id="PTHR40084:SF1">
    <property type="entry name" value="PHOSPHOTRANSFERASE"/>
    <property type="match status" value="1"/>
</dbReference>
<keyword evidence="1" id="KW-0547">Nucleotide-binding</keyword>
<dbReference type="PANTHER" id="PTHR40084">
    <property type="entry name" value="PHOSPHOHYDROLASE, PHP FAMILY"/>
    <property type="match status" value="1"/>
</dbReference>
<keyword evidence="1" id="KW-0067">ATP-binding</keyword>
<dbReference type="Gene3D" id="3.20.20.140">
    <property type="entry name" value="Metal-dependent hydrolases"/>
    <property type="match status" value="1"/>
</dbReference>